<dbReference type="SUPFAM" id="SSF57903">
    <property type="entry name" value="FYVE/PHD zinc finger"/>
    <property type="match status" value="1"/>
</dbReference>
<evidence type="ECO:0000256" key="4">
    <source>
        <dbReference type="PROSITE-ProRule" id="PRU00023"/>
    </source>
</evidence>
<gene>
    <name evidence="7" type="ORF">BN9_121280</name>
</gene>
<feature type="domain" description="FYVE-type" evidence="6">
    <location>
        <begin position="93"/>
        <end position="153"/>
    </location>
</feature>
<dbReference type="SUPFAM" id="SSF48403">
    <property type="entry name" value="Ankyrin repeat"/>
    <property type="match status" value="1"/>
</dbReference>
<evidence type="ECO:0000256" key="2">
    <source>
        <dbReference type="ARBA" id="ARBA00022771"/>
    </source>
</evidence>
<dbReference type="AlphaFoldDB" id="A0A024FV34"/>
<dbReference type="InterPro" id="IPR017073">
    <property type="entry name" value="HGS/VPS27"/>
</dbReference>
<dbReference type="PROSITE" id="PS50088">
    <property type="entry name" value="ANK_REPEAT"/>
    <property type="match status" value="1"/>
</dbReference>
<proteinExistence type="predicted"/>
<sequence>MFCSHQHGPTTVIDAFIEHGADVHAQSGDLSTALHLAVAFQSTDVAIALEKAGAMIHVRDAAGRDVLDVALDLPEMTELLIRNITKQPTWIANEQVTQCVCCQSVFGIAVRKHHCRHCGRIICHKCSGNQISLPKFGIDDVSRVCDTCFEVLQRKDGSSERK</sequence>
<keyword evidence="1" id="KW-0479">Metal-binding</keyword>
<keyword evidence="4" id="KW-0040">ANK repeat</keyword>
<evidence type="ECO:0000256" key="1">
    <source>
        <dbReference type="ARBA" id="ARBA00022723"/>
    </source>
</evidence>
<feature type="repeat" description="ANK" evidence="4">
    <location>
        <begin position="29"/>
        <end position="61"/>
    </location>
</feature>
<dbReference type="InterPro" id="IPR011011">
    <property type="entry name" value="Znf_FYVE_PHD"/>
</dbReference>
<dbReference type="InParanoid" id="A0A024FV34"/>
<comment type="caution">
    <text evidence="7">The sequence shown here is derived from an EMBL/GenBank/DDBJ whole genome shotgun (WGS) entry which is preliminary data.</text>
</comment>
<keyword evidence="3" id="KW-0862">Zinc</keyword>
<dbReference type="Gene3D" id="3.30.40.10">
    <property type="entry name" value="Zinc/RING finger domain, C3HC4 (zinc finger)"/>
    <property type="match status" value="1"/>
</dbReference>
<dbReference type="OrthoDB" id="194358at2759"/>
<dbReference type="Gene3D" id="1.25.40.20">
    <property type="entry name" value="Ankyrin repeat-containing domain"/>
    <property type="match status" value="1"/>
</dbReference>
<dbReference type="PANTHER" id="PTHR46275">
    <property type="entry name" value="HEPATOCYTE GROWTH FACTOR-REGULATED TYROSINE KINASE SUBSTRATE"/>
    <property type="match status" value="1"/>
</dbReference>
<name>A0A024FV34_9STRA</name>
<organism evidence="7 8">
    <name type="scientific">Albugo candida</name>
    <dbReference type="NCBI Taxonomy" id="65357"/>
    <lineage>
        <taxon>Eukaryota</taxon>
        <taxon>Sar</taxon>
        <taxon>Stramenopiles</taxon>
        <taxon>Oomycota</taxon>
        <taxon>Peronosporomycetes</taxon>
        <taxon>Albuginales</taxon>
        <taxon>Albuginaceae</taxon>
        <taxon>Albugo</taxon>
    </lineage>
</organism>
<dbReference type="PROSITE" id="PS50178">
    <property type="entry name" value="ZF_FYVE"/>
    <property type="match status" value="1"/>
</dbReference>
<evidence type="ECO:0000259" key="6">
    <source>
        <dbReference type="PROSITE" id="PS50178"/>
    </source>
</evidence>
<dbReference type="SMART" id="SM00064">
    <property type="entry name" value="FYVE"/>
    <property type="match status" value="1"/>
</dbReference>
<evidence type="ECO:0000313" key="7">
    <source>
        <dbReference type="EMBL" id="CCI10970.1"/>
    </source>
</evidence>
<keyword evidence="2 5" id="KW-0863">Zinc-finger</keyword>
<evidence type="ECO:0000256" key="3">
    <source>
        <dbReference type="ARBA" id="ARBA00022833"/>
    </source>
</evidence>
<dbReference type="InterPro" id="IPR002110">
    <property type="entry name" value="Ankyrin_rpt"/>
</dbReference>
<dbReference type="GO" id="GO:0043130">
    <property type="term" value="F:ubiquitin binding"/>
    <property type="evidence" value="ECO:0007669"/>
    <property type="project" value="TreeGrafter"/>
</dbReference>
<accession>A0A024FV34</accession>
<reference evidence="7 8" key="1">
    <citation type="submission" date="2012-05" db="EMBL/GenBank/DDBJ databases">
        <title>Recombination and specialization in a pathogen metapopulation.</title>
        <authorList>
            <person name="Gardiner A."/>
            <person name="Kemen E."/>
            <person name="Schultz-Larsen T."/>
            <person name="MacLean D."/>
            <person name="Van Oosterhout C."/>
            <person name="Jones J.D.G."/>
        </authorList>
    </citation>
    <scope>NUCLEOTIDE SEQUENCE [LARGE SCALE GENOMIC DNA]</scope>
    <source>
        <strain evidence="7 8">Ac Nc2</strain>
    </source>
</reference>
<keyword evidence="8" id="KW-1185">Reference proteome</keyword>
<protein>
    <recommendedName>
        <fullName evidence="6">FYVE-type domain-containing protein</fullName>
    </recommendedName>
</protein>
<dbReference type="GO" id="GO:0008270">
    <property type="term" value="F:zinc ion binding"/>
    <property type="evidence" value="ECO:0007669"/>
    <property type="project" value="UniProtKB-KW"/>
</dbReference>
<dbReference type="GO" id="GO:0005769">
    <property type="term" value="C:early endosome"/>
    <property type="evidence" value="ECO:0007669"/>
    <property type="project" value="TreeGrafter"/>
</dbReference>
<dbReference type="EMBL" id="CAIX01000485">
    <property type="protein sequence ID" value="CCI10970.1"/>
    <property type="molecule type" value="Genomic_DNA"/>
</dbReference>
<evidence type="ECO:0000313" key="8">
    <source>
        <dbReference type="Proteomes" id="UP000053237"/>
    </source>
</evidence>
<dbReference type="Pfam" id="PF01363">
    <property type="entry name" value="FYVE"/>
    <property type="match status" value="1"/>
</dbReference>
<dbReference type="STRING" id="65357.A0A024FV34"/>
<dbReference type="Proteomes" id="UP000053237">
    <property type="component" value="Unassembled WGS sequence"/>
</dbReference>
<dbReference type="InterPro" id="IPR017455">
    <property type="entry name" value="Znf_FYVE-rel"/>
</dbReference>
<evidence type="ECO:0000256" key="5">
    <source>
        <dbReference type="PROSITE-ProRule" id="PRU00091"/>
    </source>
</evidence>
<dbReference type="Pfam" id="PF13637">
    <property type="entry name" value="Ank_4"/>
    <property type="match status" value="1"/>
</dbReference>
<dbReference type="GO" id="GO:0031623">
    <property type="term" value="P:receptor internalization"/>
    <property type="evidence" value="ECO:0007669"/>
    <property type="project" value="TreeGrafter"/>
</dbReference>
<dbReference type="PANTHER" id="PTHR46275:SF1">
    <property type="entry name" value="HEPATOCYTE GROWTH FACTOR-REGULATED TYROSINE KINASE SUBSTRATE"/>
    <property type="match status" value="1"/>
</dbReference>
<dbReference type="InterPro" id="IPR013083">
    <property type="entry name" value="Znf_RING/FYVE/PHD"/>
</dbReference>
<dbReference type="InterPro" id="IPR000306">
    <property type="entry name" value="Znf_FYVE"/>
</dbReference>
<dbReference type="InterPro" id="IPR036770">
    <property type="entry name" value="Ankyrin_rpt-contain_sf"/>
</dbReference>
<dbReference type="GO" id="GO:0032456">
    <property type="term" value="P:endocytic recycling"/>
    <property type="evidence" value="ECO:0007669"/>
    <property type="project" value="TreeGrafter"/>
</dbReference>